<evidence type="ECO:0000256" key="3">
    <source>
        <dbReference type="ARBA" id="ARBA00022840"/>
    </source>
</evidence>
<name>A0A0B5APB1_9BACL</name>
<dbReference type="AlphaFoldDB" id="A0A0B5APB1"/>
<evidence type="ECO:0000256" key="1">
    <source>
        <dbReference type="ARBA" id="ARBA00022448"/>
    </source>
</evidence>
<proteinExistence type="predicted"/>
<dbReference type="InterPro" id="IPR003439">
    <property type="entry name" value="ABC_transporter-like_ATP-bd"/>
</dbReference>
<dbReference type="BioCyc" id="JESP1508404:G14D9-9799-MONOMER"/>
<dbReference type="STRING" id="1508404.JMA_05820"/>
<organism evidence="5 6">
    <name type="scientific">Jeotgalibacillus malaysiensis</name>
    <dbReference type="NCBI Taxonomy" id="1508404"/>
    <lineage>
        <taxon>Bacteria</taxon>
        <taxon>Bacillati</taxon>
        <taxon>Bacillota</taxon>
        <taxon>Bacilli</taxon>
        <taxon>Bacillales</taxon>
        <taxon>Caryophanaceae</taxon>
        <taxon>Jeotgalibacillus</taxon>
    </lineage>
</organism>
<keyword evidence="2" id="KW-0547">Nucleotide-binding</keyword>
<dbReference type="CDD" id="cd03230">
    <property type="entry name" value="ABC_DR_subfamily_A"/>
    <property type="match status" value="1"/>
</dbReference>
<protein>
    <submittedName>
        <fullName evidence="5">ABC transporter</fullName>
    </submittedName>
</protein>
<dbReference type="Proteomes" id="UP000031449">
    <property type="component" value="Chromosome"/>
</dbReference>
<dbReference type="OrthoDB" id="9804819at2"/>
<keyword evidence="1" id="KW-0813">Transport</keyword>
<dbReference type="GO" id="GO:0016887">
    <property type="term" value="F:ATP hydrolysis activity"/>
    <property type="evidence" value="ECO:0007669"/>
    <property type="project" value="InterPro"/>
</dbReference>
<dbReference type="KEGG" id="jeo:JMA_05820"/>
<reference evidence="5 6" key="1">
    <citation type="submission" date="2014-08" db="EMBL/GenBank/DDBJ databases">
        <title>Complete genome of a marine bacteria Jeotgalibacillus malaysiensis.</title>
        <authorList>
            <person name="Yaakop A.S."/>
            <person name="Chan K.-G."/>
            <person name="Goh K.M."/>
        </authorList>
    </citation>
    <scope>NUCLEOTIDE SEQUENCE [LARGE SCALE GENOMIC DNA]</scope>
    <source>
        <strain evidence="5 6">D5</strain>
    </source>
</reference>
<evidence type="ECO:0000256" key="2">
    <source>
        <dbReference type="ARBA" id="ARBA00022741"/>
    </source>
</evidence>
<dbReference type="Pfam" id="PF00005">
    <property type="entry name" value="ABC_tran"/>
    <property type="match status" value="1"/>
</dbReference>
<dbReference type="EMBL" id="CP009416">
    <property type="protein sequence ID" value="AJD89899.1"/>
    <property type="molecule type" value="Genomic_DNA"/>
</dbReference>
<gene>
    <name evidence="5" type="ORF">JMA_05820</name>
</gene>
<dbReference type="InterPro" id="IPR051782">
    <property type="entry name" value="ABC_Transporter_VariousFunc"/>
</dbReference>
<dbReference type="PANTHER" id="PTHR42939">
    <property type="entry name" value="ABC TRANSPORTER ATP-BINDING PROTEIN ALBC-RELATED"/>
    <property type="match status" value="1"/>
</dbReference>
<dbReference type="InterPro" id="IPR027417">
    <property type="entry name" value="P-loop_NTPase"/>
</dbReference>
<dbReference type="Gene3D" id="3.40.50.300">
    <property type="entry name" value="P-loop containing nucleotide triphosphate hydrolases"/>
    <property type="match status" value="1"/>
</dbReference>
<dbReference type="GO" id="GO:0005524">
    <property type="term" value="F:ATP binding"/>
    <property type="evidence" value="ECO:0007669"/>
    <property type="project" value="UniProtKB-KW"/>
</dbReference>
<feature type="domain" description="ABC transporter" evidence="4">
    <location>
        <begin position="2"/>
        <end position="227"/>
    </location>
</feature>
<dbReference type="SMART" id="SM00382">
    <property type="entry name" value="AAA"/>
    <property type="match status" value="1"/>
</dbReference>
<sequence length="301" mass="34384">MIQATAVNKRFDDLQAVENLTLHVKKGSIYGLLGSNGAGKTTLLKILAGIYRYDSGEVKIADNPVFETPETKQHVLFIPDQPHFLHQTSLNDMAGFYKEVYARWNEKRFQQLTKHFRMNPDKKLTKMSKGMQRQASFILTLSAMPDVLILDEPFDGLDPVVRQQMKNAILQDVADRGLTLIVSSHNLREMEDFCDYVGIMHNGGLLFERDLDELKTDIHKLQIAFKKLPEKEAFLSGLDVLHYEKRGSVLLIIVKGREEEILPYVESFNPAIFDLLPLTLEEIFIYELGGVGYEIRNLIVE</sequence>
<dbReference type="InterPro" id="IPR003593">
    <property type="entry name" value="AAA+_ATPase"/>
</dbReference>
<keyword evidence="6" id="KW-1185">Reference proteome</keyword>
<accession>A0A0B5APB1</accession>
<dbReference type="PANTHER" id="PTHR42939:SF1">
    <property type="entry name" value="ABC TRANSPORTER ATP-BINDING PROTEIN ALBC-RELATED"/>
    <property type="match status" value="1"/>
</dbReference>
<dbReference type="SUPFAM" id="SSF52540">
    <property type="entry name" value="P-loop containing nucleoside triphosphate hydrolases"/>
    <property type="match status" value="1"/>
</dbReference>
<evidence type="ECO:0000313" key="6">
    <source>
        <dbReference type="Proteomes" id="UP000031449"/>
    </source>
</evidence>
<keyword evidence="3" id="KW-0067">ATP-binding</keyword>
<dbReference type="HOGENOM" id="CLU_000604_1_2_9"/>
<evidence type="ECO:0000313" key="5">
    <source>
        <dbReference type="EMBL" id="AJD89899.1"/>
    </source>
</evidence>
<evidence type="ECO:0000259" key="4">
    <source>
        <dbReference type="PROSITE" id="PS50893"/>
    </source>
</evidence>
<dbReference type="PROSITE" id="PS50893">
    <property type="entry name" value="ABC_TRANSPORTER_2"/>
    <property type="match status" value="1"/>
</dbReference>